<dbReference type="EMBL" id="WHVB01000029">
    <property type="protein sequence ID" value="KAF8469274.1"/>
    <property type="molecule type" value="Genomic_DNA"/>
</dbReference>
<evidence type="ECO:0000256" key="1">
    <source>
        <dbReference type="ARBA" id="ARBA00009005"/>
    </source>
</evidence>
<dbReference type="GO" id="GO:0004197">
    <property type="term" value="F:cysteine-type endopeptidase activity"/>
    <property type="evidence" value="ECO:0007669"/>
    <property type="project" value="InterPro"/>
</dbReference>
<accession>A0A9P5JXK2</accession>
<dbReference type="Gene3D" id="3.40.50.12660">
    <property type="match status" value="1"/>
</dbReference>
<comment type="similarity">
    <text evidence="1">Belongs to the peptidase C14B family.</text>
</comment>
<dbReference type="OrthoDB" id="3223806at2759"/>
<dbReference type="PANTHER" id="PTHR48104:SF30">
    <property type="entry name" value="METACASPASE-1"/>
    <property type="match status" value="1"/>
</dbReference>
<name>A0A9P5JXK2_9AGAM</name>
<reference evidence="4" key="2">
    <citation type="journal article" date="2020" name="Nat. Commun.">
        <title>Large-scale genome sequencing of mycorrhizal fungi provides insights into the early evolution of symbiotic traits.</title>
        <authorList>
            <person name="Miyauchi S."/>
            <person name="Kiss E."/>
            <person name="Kuo A."/>
            <person name="Drula E."/>
            <person name="Kohler A."/>
            <person name="Sanchez-Garcia M."/>
            <person name="Morin E."/>
            <person name="Andreopoulos B."/>
            <person name="Barry K.W."/>
            <person name="Bonito G."/>
            <person name="Buee M."/>
            <person name="Carver A."/>
            <person name="Chen C."/>
            <person name="Cichocki N."/>
            <person name="Clum A."/>
            <person name="Culley D."/>
            <person name="Crous P.W."/>
            <person name="Fauchery L."/>
            <person name="Girlanda M."/>
            <person name="Hayes R.D."/>
            <person name="Keri Z."/>
            <person name="LaButti K."/>
            <person name="Lipzen A."/>
            <person name="Lombard V."/>
            <person name="Magnuson J."/>
            <person name="Maillard F."/>
            <person name="Murat C."/>
            <person name="Nolan M."/>
            <person name="Ohm R.A."/>
            <person name="Pangilinan J."/>
            <person name="Pereira M.F."/>
            <person name="Perotto S."/>
            <person name="Peter M."/>
            <person name="Pfister S."/>
            <person name="Riley R."/>
            <person name="Sitrit Y."/>
            <person name="Stielow J.B."/>
            <person name="Szollosi G."/>
            <person name="Zifcakova L."/>
            <person name="Stursova M."/>
            <person name="Spatafora J.W."/>
            <person name="Tedersoo L."/>
            <person name="Vaario L.M."/>
            <person name="Yamada A."/>
            <person name="Yan M."/>
            <person name="Wang P."/>
            <person name="Xu J."/>
            <person name="Bruns T."/>
            <person name="Baldrian P."/>
            <person name="Vilgalys R."/>
            <person name="Dunand C."/>
            <person name="Henrissat B."/>
            <person name="Grigoriev I.V."/>
            <person name="Hibbett D."/>
            <person name="Nagy L.G."/>
            <person name="Martin F.M."/>
        </authorList>
    </citation>
    <scope>NUCLEOTIDE SEQUENCE</scope>
    <source>
        <strain evidence="4">Prilba</strain>
    </source>
</reference>
<dbReference type="InterPro" id="IPR011600">
    <property type="entry name" value="Pept_C14_caspase"/>
</dbReference>
<dbReference type="GO" id="GO:0006508">
    <property type="term" value="P:proteolysis"/>
    <property type="evidence" value="ECO:0007669"/>
    <property type="project" value="InterPro"/>
</dbReference>
<keyword evidence="5" id="KW-1185">Reference proteome</keyword>
<dbReference type="AlphaFoldDB" id="A0A9P5JXK2"/>
<feature type="domain" description="Peptidase C14 caspase" evidence="3">
    <location>
        <begin position="26"/>
        <end position="353"/>
    </location>
</feature>
<protein>
    <submittedName>
        <fullName evidence="4">Caspase domain-containing protein</fullName>
    </submittedName>
</protein>
<evidence type="ECO:0000313" key="5">
    <source>
        <dbReference type="Proteomes" id="UP000759537"/>
    </source>
</evidence>
<organism evidence="4 5">
    <name type="scientific">Russula ochroleuca</name>
    <dbReference type="NCBI Taxonomy" id="152965"/>
    <lineage>
        <taxon>Eukaryota</taxon>
        <taxon>Fungi</taxon>
        <taxon>Dikarya</taxon>
        <taxon>Basidiomycota</taxon>
        <taxon>Agaricomycotina</taxon>
        <taxon>Agaricomycetes</taxon>
        <taxon>Russulales</taxon>
        <taxon>Russulaceae</taxon>
        <taxon>Russula</taxon>
    </lineage>
</organism>
<evidence type="ECO:0000259" key="3">
    <source>
        <dbReference type="Pfam" id="PF00656"/>
    </source>
</evidence>
<sequence>MVAVFSKPRHVPHFRRSPDAPLPNYKALIIGINYAWSPDGSEPGDPELQLKGPVNDAKDFKEALKDLYRYREQDITLMTDEEGNKGTEMWPSASNILQAIDRLVHGASRGDAFVFYYAGHCNRQMSSNDDNENVHTYIIACDSNDIFDNTLRERLVKPLPMGSRLTAIMDACYSGLLLDLDHYRCHGFLRQRHQSLSVAVRTKKQVKMPRRYTEAAQNLWVANTTAIFRRRFASVVTTTLAIIRLKSRLAKRKRSKSEKSKEEKNEEESRPPTPTVVPVRCGICNRTHDLSNGPDVISLSSCAADQRTWEDSKRKGKGMTVKLIKTLRKDPHIKLGDLNQQLNRCLSKLSFKRVRKATGAFRRLGKLVSPRQKEEFEQRFNSLGLFEYKDQKVQFGSIQRNLRLDDRFIFERDWTEDQLLPD</sequence>
<dbReference type="Pfam" id="PF00656">
    <property type="entry name" value="Peptidase_C14"/>
    <property type="match status" value="1"/>
</dbReference>
<gene>
    <name evidence="4" type="ORF">DFH94DRAFT_228461</name>
</gene>
<reference evidence="4" key="1">
    <citation type="submission" date="2019-10" db="EMBL/GenBank/DDBJ databases">
        <authorList>
            <consortium name="DOE Joint Genome Institute"/>
            <person name="Kuo A."/>
            <person name="Miyauchi S."/>
            <person name="Kiss E."/>
            <person name="Drula E."/>
            <person name="Kohler A."/>
            <person name="Sanchez-Garcia M."/>
            <person name="Andreopoulos B."/>
            <person name="Barry K.W."/>
            <person name="Bonito G."/>
            <person name="Buee M."/>
            <person name="Carver A."/>
            <person name="Chen C."/>
            <person name="Cichocki N."/>
            <person name="Clum A."/>
            <person name="Culley D."/>
            <person name="Crous P.W."/>
            <person name="Fauchery L."/>
            <person name="Girlanda M."/>
            <person name="Hayes R."/>
            <person name="Keri Z."/>
            <person name="LaButti K."/>
            <person name="Lipzen A."/>
            <person name="Lombard V."/>
            <person name="Magnuson J."/>
            <person name="Maillard F."/>
            <person name="Morin E."/>
            <person name="Murat C."/>
            <person name="Nolan M."/>
            <person name="Ohm R."/>
            <person name="Pangilinan J."/>
            <person name="Pereira M."/>
            <person name="Perotto S."/>
            <person name="Peter M."/>
            <person name="Riley R."/>
            <person name="Sitrit Y."/>
            <person name="Stielow B."/>
            <person name="Szollosi G."/>
            <person name="Zifcakova L."/>
            <person name="Stursova M."/>
            <person name="Spatafora J.W."/>
            <person name="Tedersoo L."/>
            <person name="Vaario L.-M."/>
            <person name="Yamada A."/>
            <person name="Yan M."/>
            <person name="Wang P."/>
            <person name="Xu J."/>
            <person name="Bruns T."/>
            <person name="Baldrian P."/>
            <person name="Vilgalys R."/>
            <person name="Henrissat B."/>
            <person name="Grigoriev I.V."/>
            <person name="Hibbett D."/>
            <person name="Nagy L.G."/>
            <person name="Martin F.M."/>
        </authorList>
    </citation>
    <scope>NUCLEOTIDE SEQUENCE</scope>
    <source>
        <strain evidence="4">Prilba</strain>
    </source>
</reference>
<comment type="caution">
    <text evidence="4">The sequence shown here is derived from an EMBL/GenBank/DDBJ whole genome shotgun (WGS) entry which is preliminary data.</text>
</comment>
<feature type="region of interest" description="Disordered" evidence="2">
    <location>
        <begin position="252"/>
        <end position="275"/>
    </location>
</feature>
<dbReference type="GO" id="GO:0005737">
    <property type="term" value="C:cytoplasm"/>
    <property type="evidence" value="ECO:0007669"/>
    <property type="project" value="TreeGrafter"/>
</dbReference>
<evidence type="ECO:0000313" key="4">
    <source>
        <dbReference type="EMBL" id="KAF8469274.1"/>
    </source>
</evidence>
<proteinExistence type="inferred from homology"/>
<dbReference type="InterPro" id="IPR050452">
    <property type="entry name" value="Metacaspase"/>
</dbReference>
<feature type="compositionally biased region" description="Basic and acidic residues" evidence="2">
    <location>
        <begin position="257"/>
        <end position="270"/>
    </location>
</feature>
<dbReference type="Proteomes" id="UP000759537">
    <property type="component" value="Unassembled WGS sequence"/>
</dbReference>
<dbReference type="PANTHER" id="PTHR48104">
    <property type="entry name" value="METACASPASE-4"/>
    <property type="match status" value="1"/>
</dbReference>
<evidence type="ECO:0000256" key="2">
    <source>
        <dbReference type="SAM" id="MobiDB-lite"/>
    </source>
</evidence>